<evidence type="ECO:0000313" key="2">
    <source>
        <dbReference type="Proteomes" id="UP000053097"/>
    </source>
</evidence>
<accession>A0A026VXI3</accession>
<organism evidence="1 2">
    <name type="scientific">Ooceraea biroi</name>
    <name type="common">Clonal raider ant</name>
    <name type="synonym">Cerapachys biroi</name>
    <dbReference type="NCBI Taxonomy" id="2015173"/>
    <lineage>
        <taxon>Eukaryota</taxon>
        <taxon>Metazoa</taxon>
        <taxon>Ecdysozoa</taxon>
        <taxon>Arthropoda</taxon>
        <taxon>Hexapoda</taxon>
        <taxon>Insecta</taxon>
        <taxon>Pterygota</taxon>
        <taxon>Neoptera</taxon>
        <taxon>Endopterygota</taxon>
        <taxon>Hymenoptera</taxon>
        <taxon>Apocrita</taxon>
        <taxon>Aculeata</taxon>
        <taxon>Formicoidea</taxon>
        <taxon>Formicidae</taxon>
        <taxon>Dorylinae</taxon>
        <taxon>Ooceraea</taxon>
    </lineage>
</organism>
<proteinExistence type="predicted"/>
<dbReference type="AlphaFoldDB" id="A0A026VXI3"/>
<sequence length="121" mass="12762">FEPLGRLGLRLHLSDCASVVGIGIGVGSVCVGRTSMGPADTEIVRDLDAALALVAGGCRAADSIGIFKNPSVLCASPVWLRLAGVDISMLCKRMQVRLKSSNHNIRSITMLCTPTNKSRLL</sequence>
<name>A0A026VXI3_OOCBI</name>
<keyword evidence="2" id="KW-1185">Reference proteome</keyword>
<dbReference type="Proteomes" id="UP000053097">
    <property type="component" value="Unassembled WGS sequence"/>
</dbReference>
<reference evidence="1 2" key="1">
    <citation type="journal article" date="2014" name="Curr. Biol.">
        <title>The genome of the clonal raider ant Cerapachys biroi.</title>
        <authorList>
            <person name="Oxley P.R."/>
            <person name="Ji L."/>
            <person name="Fetter-Pruneda I."/>
            <person name="McKenzie S.K."/>
            <person name="Li C."/>
            <person name="Hu H."/>
            <person name="Zhang G."/>
            <person name="Kronauer D.J."/>
        </authorList>
    </citation>
    <scope>NUCLEOTIDE SEQUENCE [LARGE SCALE GENOMIC DNA]</scope>
</reference>
<gene>
    <name evidence="1" type="ORF">X777_15635</name>
</gene>
<dbReference type="EMBL" id="KK107804">
    <property type="protein sequence ID" value="EZA47569.1"/>
    <property type="molecule type" value="Genomic_DNA"/>
</dbReference>
<protein>
    <submittedName>
        <fullName evidence="1">Uncharacterized protein</fullName>
    </submittedName>
</protein>
<evidence type="ECO:0000313" key="1">
    <source>
        <dbReference type="EMBL" id="EZA47569.1"/>
    </source>
</evidence>
<feature type="non-terminal residue" evidence="1">
    <location>
        <position position="1"/>
    </location>
</feature>